<dbReference type="Proteomes" id="UP000799440">
    <property type="component" value="Unassembled WGS sequence"/>
</dbReference>
<evidence type="ECO:0000256" key="2">
    <source>
        <dbReference type="ARBA" id="ARBA00023002"/>
    </source>
</evidence>
<dbReference type="PANTHER" id="PTHR33365">
    <property type="entry name" value="YALI0B05434P"/>
    <property type="match status" value="1"/>
</dbReference>
<keyword evidence="2" id="KW-0560">Oxidoreductase</keyword>
<dbReference type="Pfam" id="PF11807">
    <property type="entry name" value="UstYa"/>
    <property type="match status" value="1"/>
</dbReference>
<dbReference type="AlphaFoldDB" id="A0A6A6VEV8"/>
<evidence type="ECO:0000256" key="3">
    <source>
        <dbReference type="ARBA" id="ARBA00035112"/>
    </source>
</evidence>
<comment type="pathway">
    <text evidence="1">Mycotoxin biosynthesis.</text>
</comment>
<comment type="similarity">
    <text evidence="3">Belongs to the ustYa family.</text>
</comment>
<accession>A0A6A6VEV8</accession>
<gene>
    <name evidence="4" type="ORF">M011DRAFT_337455</name>
</gene>
<evidence type="ECO:0000313" key="5">
    <source>
        <dbReference type="Proteomes" id="UP000799440"/>
    </source>
</evidence>
<proteinExistence type="inferred from homology"/>
<name>A0A6A6VEV8_9PLEO</name>
<reference evidence="4" key="1">
    <citation type="journal article" date="2020" name="Stud. Mycol.">
        <title>101 Dothideomycetes genomes: a test case for predicting lifestyles and emergence of pathogens.</title>
        <authorList>
            <person name="Haridas S."/>
            <person name="Albert R."/>
            <person name="Binder M."/>
            <person name="Bloem J."/>
            <person name="Labutti K."/>
            <person name="Salamov A."/>
            <person name="Andreopoulos B."/>
            <person name="Baker S."/>
            <person name="Barry K."/>
            <person name="Bills G."/>
            <person name="Bluhm B."/>
            <person name="Cannon C."/>
            <person name="Castanera R."/>
            <person name="Culley D."/>
            <person name="Daum C."/>
            <person name="Ezra D."/>
            <person name="Gonzalez J."/>
            <person name="Henrissat B."/>
            <person name="Kuo A."/>
            <person name="Liang C."/>
            <person name="Lipzen A."/>
            <person name="Lutzoni F."/>
            <person name="Magnuson J."/>
            <person name="Mondo S."/>
            <person name="Nolan M."/>
            <person name="Ohm R."/>
            <person name="Pangilinan J."/>
            <person name="Park H.-J."/>
            <person name="Ramirez L."/>
            <person name="Alfaro M."/>
            <person name="Sun H."/>
            <person name="Tritt A."/>
            <person name="Yoshinaga Y."/>
            <person name="Zwiers L.-H."/>
            <person name="Turgeon B."/>
            <person name="Goodwin S."/>
            <person name="Spatafora J."/>
            <person name="Crous P."/>
            <person name="Grigoriev I."/>
        </authorList>
    </citation>
    <scope>NUCLEOTIDE SEQUENCE</scope>
    <source>
        <strain evidence="4">CBS 119925</strain>
    </source>
</reference>
<dbReference type="InterPro" id="IPR021765">
    <property type="entry name" value="UstYa-like"/>
</dbReference>
<dbReference type="GO" id="GO:0043386">
    <property type="term" value="P:mycotoxin biosynthetic process"/>
    <property type="evidence" value="ECO:0007669"/>
    <property type="project" value="InterPro"/>
</dbReference>
<sequence>MGIGLNISVVFQPNRHFQMDGGVGIDKMWAEMMPLGRGFVQVDTEGKAIEYDGEKHGLEDTKVVAVFHQLHCLNNLRKSLFAAVDDYENFRYLAPSFKHEWKYCFDYLRQSLMCSADVTLEELEKSRDSDRKLASADGWGTRHVCRDFGRLFEWAERNRGSDDGGID</sequence>
<dbReference type="GO" id="GO:0016491">
    <property type="term" value="F:oxidoreductase activity"/>
    <property type="evidence" value="ECO:0007669"/>
    <property type="project" value="UniProtKB-KW"/>
</dbReference>
<organism evidence="4 5">
    <name type="scientific">Sporormia fimetaria CBS 119925</name>
    <dbReference type="NCBI Taxonomy" id="1340428"/>
    <lineage>
        <taxon>Eukaryota</taxon>
        <taxon>Fungi</taxon>
        <taxon>Dikarya</taxon>
        <taxon>Ascomycota</taxon>
        <taxon>Pezizomycotina</taxon>
        <taxon>Dothideomycetes</taxon>
        <taxon>Pleosporomycetidae</taxon>
        <taxon>Pleosporales</taxon>
        <taxon>Sporormiaceae</taxon>
        <taxon>Sporormia</taxon>
    </lineage>
</organism>
<dbReference type="OrthoDB" id="3687641at2759"/>
<evidence type="ECO:0000313" key="4">
    <source>
        <dbReference type="EMBL" id="KAF2748763.1"/>
    </source>
</evidence>
<evidence type="ECO:0000256" key="1">
    <source>
        <dbReference type="ARBA" id="ARBA00004685"/>
    </source>
</evidence>
<protein>
    <submittedName>
        <fullName evidence="4">Uncharacterized protein</fullName>
    </submittedName>
</protein>
<keyword evidence="5" id="KW-1185">Reference proteome</keyword>
<dbReference type="EMBL" id="MU006568">
    <property type="protein sequence ID" value="KAF2748763.1"/>
    <property type="molecule type" value="Genomic_DNA"/>
</dbReference>
<dbReference type="PANTHER" id="PTHR33365:SF11">
    <property type="entry name" value="TAT PATHWAY SIGNAL SEQUENCE"/>
    <property type="match status" value="1"/>
</dbReference>